<dbReference type="InterPro" id="IPR037522">
    <property type="entry name" value="HD_GYP_dom"/>
</dbReference>
<dbReference type="InterPro" id="IPR003607">
    <property type="entry name" value="HD/PDEase_dom"/>
</dbReference>
<dbReference type="AlphaFoldDB" id="A0A558DF23"/>
<dbReference type="GO" id="GO:0008081">
    <property type="term" value="F:phosphoric diester hydrolase activity"/>
    <property type="evidence" value="ECO:0007669"/>
    <property type="project" value="UniProtKB-ARBA"/>
</dbReference>
<gene>
    <name evidence="2" type="ORF">FHK82_01210</name>
</gene>
<feature type="domain" description="HD-GYP" evidence="1">
    <location>
        <begin position="148"/>
        <end position="344"/>
    </location>
</feature>
<dbReference type="PANTHER" id="PTHR43155">
    <property type="entry name" value="CYCLIC DI-GMP PHOSPHODIESTERASE PA4108-RELATED"/>
    <property type="match status" value="1"/>
</dbReference>
<dbReference type="InterPro" id="IPR021812">
    <property type="entry name" value="DUF3391"/>
</dbReference>
<dbReference type="PANTHER" id="PTHR43155:SF2">
    <property type="entry name" value="CYCLIC DI-GMP PHOSPHODIESTERASE PA4108"/>
    <property type="match status" value="1"/>
</dbReference>
<evidence type="ECO:0000313" key="2">
    <source>
        <dbReference type="EMBL" id="TVT59626.1"/>
    </source>
</evidence>
<evidence type="ECO:0000259" key="1">
    <source>
        <dbReference type="PROSITE" id="PS51832"/>
    </source>
</evidence>
<organism evidence="2 3">
    <name type="scientific">Sedimenticola thiotaurini</name>
    <dbReference type="NCBI Taxonomy" id="1543721"/>
    <lineage>
        <taxon>Bacteria</taxon>
        <taxon>Pseudomonadati</taxon>
        <taxon>Pseudomonadota</taxon>
        <taxon>Gammaproteobacteria</taxon>
        <taxon>Chromatiales</taxon>
        <taxon>Sedimenticolaceae</taxon>
        <taxon>Sedimenticola</taxon>
    </lineage>
</organism>
<dbReference type="CDD" id="cd00077">
    <property type="entry name" value="HDc"/>
    <property type="match status" value="1"/>
</dbReference>
<dbReference type="Pfam" id="PF11871">
    <property type="entry name" value="DUF3391"/>
    <property type="match status" value="1"/>
</dbReference>
<accession>A0A558DF23</accession>
<dbReference type="Proteomes" id="UP000317355">
    <property type="component" value="Unassembled WGS sequence"/>
</dbReference>
<dbReference type="EMBL" id="VMRY01000003">
    <property type="protein sequence ID" value="TVT59626.1"/>
    <property type="molecule type" value="Genomic_DNA"/>
</dbReference>
<protein>
    <submittedName>
        <fullName evidence="2">HD-GYP domain-containing protein</fullName>
    </submittedName>
</protein>
<comment type="caution">
    <text evidence="2">The sequence shown here is derived from an EMBL/GenBank/DDBJ whole genome shotgun (WGS) entry which is preliminary data.</text>
</comment>
<name>A0A558DF23_9GAMM</name>
<dbReference type="Gene3D" id="1.10.3210.10">
    <property type="entry name" value="Hypothetical protein af1432"/>
    <property type="match status" value="1"/>
</dbReference>
<dbReference type="PROSITE" id="PS51832">
    <property type="entry name" value="HD_GYP"/>
    <property type="match status" value="1"/>
</dbReference>
<dbReference type="Pfam" id="PF13487">
    <property type="entry name" value="HD_5"/>
    <property type="match status" value="1"/>
</dbReference>
<reference evidence="2 3" key="1">
    <citation type="submission" date="2019-07" db="EMBL/GenBank/DDBJ databases">
        <title>The pathways for chlorine oxyanion respiration interact through the shared metabolite chlorate.</title>
        <authorList>
            <person name="Barnum T.P."/>
            <person name="Cheng Y."/>
            <person name="Hill K.A."/>
            <person name="Lucas L.N."/>
            <person name="Carlson H.K."/>
            <person name="Coates J.D."/>
        </authorList>
    </citation>
    <scope>NUCLEOTIDE SEQUENCE [LARGE SCALE GENOMIC DNA]</scope>
    <source>
        <strain evidence="2">BK-3</strain>
    </source>
</reference>
<evidence type="ECO:0000313" key="3">
    <source>
        <dbReference type="Proteomes" id="UP000317355"/>
    </source>
</evidence>
<dbReference type="SUPFAM" id="SSF109604">
    <property type="entry name" value="HD-domain/PDEase-like"/>
    <property type="match status" value="1"/>
</dbReference>
<sequence>MDLIVLAIRVKDLLPGMFVSSLDRPWLETPYPIQGFMIRSGKDTARLQEYCDFVYVDILKSRANSIPQHLLLKNDNPENPSEAAQIYQLTQQARIPYEKTTSRTEELKAADEHFKQVKMAFKTLLSDAENDDQLNLPVLKKAITPMVKSIVRNPDAFIWLAHLKKLDQYSYHHAVSCAVWAVAFGRHLGLPEDQLNSLATGCFLFDIGKTKLPPALLRSTKRLTAEEFETVKEHVLFGLDMVKQTKGIKTAVIDMIRTHHERHNGSGYPLGISKDQIPLFGRIAGIVDAYDAITSHRPYCEPMPAYQAIEALYQWRGVDFQMELVEQFIQVVGIYPVGSIVELSDGSVGVVINQNEHYRLRPHVMVLLDEKKQFLEEFYEVDLREGLDDEESPNLTIAKGLPPGAYDLDSSQYFF</sequence>
<proteinExistence type="predicted"/>